<dbReference type="Gene3D" id="3.60.21.10">
    <property type="match status" value="1"/>
</dbReference>
<dbReference type="EC" id="3.1.3.16" evidence="7"/>
<dbReference type="InterPro" id="IPR004843">
    <property type="entry name" value="Calcineurin-like_PHP"/>
</dbReference>
<feature type="non-terminal residue" evidence="10">
    <location>
        <position position="1"/>
    </location>
</feature>
<organism evidence="10 11">
    <name type="scientific">Neocallimastix californiae</name>
    <dbReference type="NCBI Taxonomy" id="1754190"/>
    <lineage>
        <taxon>Eukaryota</taxon>
        <taxon>Fungi</taxon>
        <taxon>Fungi incertae sedis</taxon>
        <taxon>Chytridiomycota</taxon>
        <taxon>Chytridiomycota incertae sedis</taxon>
        <taxon>Neocallimastigomycetes</taxon>
        <taxon>Neocallimastigales</taxon>
        <taxon>Neocallimastigaceae</taxon>
        <taxon>Neocallimastix</taxon>
    </lineage>
</organism>
<proteinExistence type="inferred from homology"/>
<dbReference type="EMBL" id="MCOG01000045">
    <property type="protein sequence ID" value="ORY69218.1"/>
    <property type="molecule type" value="Genomic_DNA"/>
</dbReference>
<dbReference type="InterPro" id="IPR029052">
    <property type="entry name" value="Metallo-depent_PP-like"/>
</dbReference>
<dbReference type="OrthoDB" id="1930084at2759"/>
<keyword evidence="11" id="KW-1185">Reference proteome</keyword>
<evidence type="ECO:0000256" key="3">
    <source>
        <dbReference type="ARBA" id="ARBA00022912"/>
    </source>
</evidence>
<dbReference type="GO" id="GO:0005737">
    <property type="term" value="C:cytoplasm"/>
    <property type="evidence" value="ECO:0007669"/>
    <property type="project" value="TreeGrafter"/>
</dbReference>
<name>A0A1Y2ECC1_9FUNG</name>
<comment type="catalytic activity">
    <reaction evidence="6 7">
        <text>O-phospho-L-threonyl-[protein] + H2O = L-threonyl-[protein] + phosphate</text>
        <dbReference type="Rhea" id="RHEA:47004"/>
        <dbReference type="Rhea" id="RHEA-COMP:11060"/>
        <dbReference type="Rhea" id="RHEA-COMP:11605"/>
        <dbReference type="ChEBI" id="CHEBI:15377"/>
        <dbReference type="ChEBI" id="CHEBI:30013"/>
        <dbReference type="ChEBI" id="CHEBI:43474"/>
        <dbReference type="ChEBI" id="CHEBI:61977"/>
        <dbReference type="EC" id="3.1.3.16"/>
    </reaction>
</comment>
<dbReference type="AlphaFoldDB" id="A0A1Y2ECC1"/>
<protein>
    <recommendedName>
        <fullName evidence="7">Serine/threonine-protein phosphatase</fullName>
        <ecNumber evidence="7">3.1.3.16</ecNumber>
    </recommendedName>
</protein>
<dbReference type="Pfam" id="PF00149">
    <property type="entry name" value="Metallophos"/>
    <property type="match status" value="1"/>
</dbReference>
<keyword evidence="4" id="KW-0464">Manganese</keyword>
<gene>
    <name evidence="10" type="ORF">LY90DRAFT_405309</name>
</gene>
<feature type="compositionally biased region" description="Low complexity" evidence="8">
    <location>
        <begin position="377"/>
        <end position="394"/>
    </location>
</feature>
<dbReference type="PRINTS" id="PR00114">
    <property type="entry name" value="STPHPHTASE"/>
</dbReference>
<dbReference type="STRING" id="1754190.A0A1Y2ECC1"/>
<accession>A0A1Y2ECC1</accession>
<dbReference type="InterPro" id="IPR050341">
    <property type="entry name" value="PP1_catalytic_subunit"/>
</dbReference>
<comment type="caution">
    <text evidence="10">The sequence shown here is derived from an EMBL/GenBank/DDBJ whole genome shotgun (WGS) entry which is preliminary data.</text>
</comment>
<dbReference type="SUPFAM" id="SSF56300">
    <property type="entry name" value="Metallo-dependent phosphatases"/>
    <property type="match status" value="1"/>
</dbReference>
<comment type="catalytic activity">
    <reaction evidence="5">
        <text>O-phospho-L-seryl-[protein] + H2O = L-seryl-[protein] + phosphate</text>
        <dbReference type="Rhea" id="RHEA:20629"/>
        <dbReference type="Rhea" id="RHEA-COMP:9863"/>
        <dbReference type="Rhea" id="RHEA-COMP:11604"/>
        <dbReference type="ChEBI" id="CHEBI:15377"/>
        <dbReference type="ChEBI" id="CHEBI:29999"/>
        <dbReference type="ChEBI" id="CHEBI:43474"/>
        <dbReference type="ChEBI" id="CHEBI:83421"/>
        <dbReference type="EC" id="3.1.3.16"/>
    </reaction>
</comment>
<evidence type="ECO:0000256" key="2">
    <source>
        <dbReference type="ARBA" id="ARBA00022801"/>
    </source>
</evidence>
<feature type="domain" description="Serine/threonine specific protein phosphatases" evidence="9">
    <location>
        <begin position="139"/>
        <end position="144"/>
    </location>
</feature>
<dbReference type="GO" id="GO:0046872">
    <property type="term" value="F:metal ion binding"/>
    <property type="evidence" value="ECO:0007669"/>
    <property type="project" value="UniProtKB-KW"/>
</dbReference>
<evidence type="ECO:0000313" key="11">
    <source>
        <dbReference type="Proteomes" id="UP000193920"/>
    </source>
</evidence>
<dbReference type="GO" id="GO:0004722">
    <property type="term" value="F:protein serine/threonine phosphatase activity"/>
    <property type="evidence" value="ECO:0007669"/>
    <property type="project" value="UniProtKB-EC"/>
</dbReference>
<evidence type="ECO:0000256" key="1">
    <source>
        <dbReference type="ARBA" id="ARBA00022723"/>
    </source>
</evidence>
<dbReference type="Pfam" id="PF16891">
    <property type="entry name" value="STPPase_N"/>
    <property type="match status" value="1"/>
</dbReference>
<evidence type="ECO:0000256" key="6">
    <source>
        <dbReference type="ARBA" id="ARBA00048336"/>
    </source>
</evidence>
<keyword evidence="3" id="KW-0904">Protein phosphatase</keyword>
<evidence type="ECO:0000256" key="7">
    <source>
        <dbReference type="RuleBase" id="RU004273"/>
    </source>
</evidence>
<evidence type="ECO:0000259" key="9">
    <source>
        <dbReference type="PROSITE" id="PS00125"/>
    </source>
</evidence>
<dbReference type="InterPro" id="IPR031675">
    <property type="entry name" value="STPPase_N"/>
</dbReference>
<dbReference type="InterPro" id="IPR006186">
    <property type="entry name" value="Ser/Thr-sp_prot-phosphatase"/>
</dbReference>
<comment type="similarity">
    <text evidence="7">Belongs to the PPP phosphatase family.</text>
</comment>
<dbReference type="GO" id="GO:0005634">
    <property type="term" value="C:nucleus"/>
    <property type="evidence" value="ECO:0007669"/>
    <property type="project" value="TreeGrafter"/>
</dbReference>
<dbReference type="Proteomes" id="UP000193920">
    <property type="component" value="Unassembled WGS sequence"/>
</dbReference>
<dbReference type="PROSITE" id="PS00125">
    <property type="entry name" value="SER_THR_PHOSPHATASE"/>
    <property type="match status" value="1"/>
</dbReference>
<dbReference type="FunFam" id="3.60.21.10:FF:000026">
    <property type="entry name" value="Serine/threonine-protein phosphatase"/>
    <property type="match status" value="1"/>
</dbReference>
<sequence length="394" mass="44661">SIGRSNTSKDAAKFNIDDIISRLLAVRPPPNSSTNMNSKYSKNVCIKNSEIITLLQKVRAIFLDQPVLLHLTPNPSLAIAGDVHGQYEDLLRIFEKMGYPPQTNYLFLGDYVDRGKRSLETILLLFAYKIKYPENFFLLRGNHECASINRVYGFFDECKRRCNLKVWKAFTDVFNCLPISAVVAGKIFCVHGGLSPDLIDYEDVSRIQRPTDVPDNGLLNDLLWSDPSETAYECERGVSYCFGKRIVKKFLERNDLDLVCRAHMIVEDGFEFFGNRTLVTVFSAPNYCGEFDNNGAIMSVDKDLLCSFEIIPSTITMEREKQEALLNQNIMGTSPPPPTTDYLSGNFENLNIDENIFSSSLDQLDKIEKEKDETDIENNNNNNNDNTLPPINNI</sequence>
<keyword evidence="2 7" id="KW-0378">Hydrolase</keyword>
<dbReference type="SMART" id="SM00156">
    <property type="entry name" value="PP2Ac"/>
    <property type="match status" value="1"/>
</dbReference>
<dbReference type="PANTHER" id="PTHR11668:SF484">
    <property type="entry name" value="SERINE_THREONINE-PROTEIN PHOSPHATASE PP-Z1-RELATED"/>
    <property type="match status" value="1"/>
</dbReference>
<keyword evidence="1" id="KW-0479">Metal-binding</keyword>
<evidence type="ECO:0000256" key="4">
    <source>
        <dbReference type="ARBA" id="ARBA00023211"/>
    </source>
</evidence>
<dbReference type="PANTHER" id="PTHR11668">
    <property type="entry name" value="SERINE/THREONINE PROTEIN PHOSPHATASE"/>
    <property type="match status" value="1"/>
</dbReference>
<feature type="region of interest" description="Disordered" evidence="8">
    <location>
        <begin position="372"/>
        <end position="394"/>
    </location>
</feature>
<evidence type="ECO:0000256" key="5">
    <source>
        <dbReference type="ARBA" id="ARBA00047761"/>
    </source>
</evidence>
<evidence type="ECO:0000313" key="10">
    <source>
        <dbReference type="EMBL" id="ORY69218.1"/>
    </source>
</evidence>
<reference evidence="10 11" key="1">
    <citation type="submission" date="2016-08" db="EMBL/GenBank/DDBJ databases">
        <title>A Parts List for Fungal Cellulosomes Revealed by Comparative Genomics.</title>
        <authorList>
            <consortium name="DOE Joint Genome Institute"/>
            <person name="Haitjema C.H."/>
            <person name="Gilmore S.P."/>
            <person name="Henske J.K."/>
            <person name="Solomon K.V."/>
            <person name="De Groot R."/>
            <person name="Kuo A."/>
            <person name="Mondo S.J."/>
            <person name="Salamov A.A."/>
            <person name="Labutti K."/>
            <person name="Zhao Z."/>
            <person name="Chiniquy J."/>
            <person name="Barry K."/>
            <person name="Brewer H.M."/>
            <person name="Purvine S.O."/>
            <person name="Wright A.T."/>
            <person name="Boxma B."/>
            <person name="Van Alen T."/>
            <person name="Hackstein J.H."/>
            <person name="Baker S.E."/>
            <person name="Grigoriev I.V."/>
            <person name="O'Malley M.A."/>
        </authorList>
    </citation>
    <scope>NUCLEOTIDE SEQUENCE [LARGE SCALE GENOMIC DNA]</scope>
    <source>
        <strain evidence="10 11">G1</strain>
    </source>
</reference>
<evidence type="ECO:0000256" key="8">
    <source>
        <dbReference type="SAM" id="MobiDB-lite"/>
    </source>
</evidence>